<evidence type="ECO:0000313" key="3">
    <source>
        <dbReference type="Proteomes" id="UP000265618"/>
    </source>
</evidence>
<feature type="region of interest" description="Disordered" evidence="1">
    <location>
        <begin position="177"/>
        <end position="225"/>
    </location>
</feature>
<sequence>MRGGQCLDAVSDLVGSIVSTQRDASGSGEGGEWWRETPEQREERETGRERVERRAWSVLLNLEGERGREGAGFQMHPRDRLRVRECNDRLQDMLSLSLALSERKRSLSTPPVLDPLSMPLCASFSPYPTAPTPPLATLTEKVAELRERETEGESEVHADASERVLLVLLALRTCKEEEKRKEGERERRCGEGKRTQTVTPGAASSCRERENEGPVVPDARPPVSPPPLPLSYTTVLRSVWTTLGVPLQALRERLHSLLGECNTHPTPLLTACHDHLFQRVLDIQRE</sequence>
<feature type="compositionally biased region" description="Basic and acidic residues" evidence="1">
    <location>
        <begin position="177"/>
        <end position="194"/>
    </location>
</feature>
<reference evidence="2 3" key="1">
    <citation type="journal article" date="2018" name="PLoS ONE">
        <title>The draft genome of Kipferlia bialata reveals reductive genome evolution in fornicate parasites.</title>
        <authorList>
            <person name="Tanifuji G."/>
            <person name="Takabayashi S."/>
            <person name="Kume K."/>
            <person name="Takagi M."/>
            <person name="Nakayama T."/>
            <person name="Kamikawa R."/>
            <person name="Inagaki Y."/>
            <person name="Hashimoto T."/>
        </authorList>
    </citation>
    <scope>NUCLEOTIDE SEQUENCE [LARGE SCALE GENOMIC DNA]</scope>
    <source>
        <strain evidence="2">NY0173</strain>
    </source>
</reference>
<accession>A0A9K3GQ81</accession>
<proteinExistence type="predicted"/>
<comment type="caution">
    <text evidence="2">The sequence shown here is derived from an EMBL/GenBank/DDBJ whole genome shotgun (WGS) entry which is preliminary data.</text>
</comment>
<feature type="region of interest" description="Disordered" evidence="1">
    <location>
        <begin position="19"/>
        <end position="50"/>
    </location>
</feature>
<feature type="compositionally biased region" description="Basic and acidic residues" evidence="1">
    <location>
        <begin position="32"/>
        <end position="50"/>
    </location>
</feature>
<dbReference type="AlphaFoldDB" id="A0A9K3GQ81"/>
<keyword evidence="3" id="KW-1185">Reference proteome</keyword>
<organism evidence="2 3">
    <name type="scientific">Kipferlia bialata</name>
    <dbReference type="NCBI Taxonomy" id="797122"/>
    <lineage>
        <taxon>Eukaryota</taxon>
        <taxon>Metamonada</taxon>
        <taxon>Carpediemonas-like organisms</taxon>
        <taxon>Kipferlia</taxon>
    </lineage>
</organism>
<name>A0A9K3GQ81_9EUKA</name>
<dbReference type="EMBL" id="BDIP01006341">
    <property type="protein sequence ID" value="GIQ90566.1"/>
    <property type="molecule type" value="Genomic_DNA"/>
</dbReference>
<evidence type="ECO:0000256" key="1">
    <source>
        <dbReference type="SAM" id="MobiDB-lite"/>
    </source>
</evidence>
<protein>
    <submittedName>
        <fullName evidence="2">Uncharacterized protein</fullName>
    </submittedName>
</protein>
<dbReference type="Proteomes" id="UP000265618">
    <property type="component" value="Unassembled WGS sequence"/>
</dbReference>
<evidence type="ECO:0000313" key="2">
    <source>
        <dbReference type="EMBL" id="GIQ90566.1"/>
    </source>
</evidence>
<gene>
    <name evidence="2" type="ORF">KIPB_013405</name>
</gene>